<keyword evidence="3" id="KW-1185">Reference proteome</keyword>
<protein>
    <recommendedName>
        <fullName evidence="1">DUF4326 domain-containing protein</fullName>
    </recommendedName>
</protein>
<gene>
    <name evidence="2" type="ORF">Aci05_010</name>
</gene>
<name>A0A386KAH8_9CAUD</name>
<feature type="domain" description="DUF4326" evidence="1">
    <location>
        <begin position="30"/>
        <end position="115"/>
    </location>
</feature>
<organism evidence="2 3">
    <name type="scientific">Acinetobacter phage vB_AbaM_B09_Aci05</name>
    <dbReference type="NCBI Taxonomy" id="2315458"/>
    <lineage>
        <taxon>Viruses</taxon>
        <taxon>Duplodnaviria</taxon>
        <taxon>Heunggongvirae</taxon>
        <taxon>Uroviricota</taxon>
        <taxon>Caudoviricetes</taxon>
        <taxon>Saclayvirus</taxon>
        <taxon>Saclayvirus Aci05</taxon>
    </lineage>
</organism>
<sequence length="127" mass="14143">MFDVEVYPVSMAKIHNGTIEKFNKASYWKVGNDVYIGRGSPLGNPYSSKPSKYDVTYVDTAEEAVKRFESDLVGRRLSPEAYDALGELILHSKSAPLTLHCFCNLDQPCHGRVIQNFITTRGGRLSG</sequence>
<dbReference type="EMBL" id="MH746814">
    <property type="protein sequence ID" value="AYD82391.1"/>
    <property type="molecule type" value="Genomic_DNA"/>
</dbReference>
<dbReference type="Pfam" id="PF14216">
    <property type="entry name" value="DUF4326"/>
    <property type="match status" value="1"/>
</dbReference>
<dbReference type="Proteomes" id="UP000269940">
    <property type="component" value="Segment"/>
</dbReference>
<reference evidence="2 3" key="1">
    <citation type="submission" date="2018-08" db="EMBL/GenBank/DDBJ databases">
        <title>Complete genome sequence of five Acinetobacter baumannii phages from Abidjan, Cote d'Ivoire.</title>
        <authorList>
            <person name="Essoh C."/>
            <person name="Vernadet J.-P."/>
            <person name="Vergnaud G."/>
            <person name="Resch G."/>
            <person name="Pourcel C."/>
        </authorList>
    </citation>
    <scope>NUCLEOTIDE SEQUENCE [LARGE SCALE GENOMIC DNA]</scope>
</reference>
<accession>A0A386KAH8</accession>
<evidence type="ECO:0000313" key="3">
    <source>
        <dbReference type="Proteomes" id="UP000269940"/>
    </source>
</evidence>
<evidence type="ECO:0000259" key="1">
    <source>
        <dbReference type="Pfam" id="PF14216"/>
    </source>
</evidence>
<proteinExistence type="predicted"/>
<evidence type="ECO:0000313" key="2">
    <source>
        <dbReference type="EMBL" id="AYD82391.1"/>
    </source>
</evidence>
<dbReference type="InterPro" id="IPR025475">
    <property type="entry name" value="DUF4326"/>
</dbReference>